<evidence type="ECO:0000256" key="2">
    <source>
        <dbReference type="ARBA" id="ARBA00023065"/>
    </source>
</evidence>
<feature type="transmembrane region" description="Helical" evidence="3">
    <location>
        <begin position="80"/>
        <end position="103"/>
    </location>
</feature>
<keyword evidence="3" id="KW-1133">Transmembrane helix</keyword>
<dbReference type="GO" id="GO:1902600">
    <property type="term" value="P:proton transmembrane transport"/>
    <property type="evidence" value="ECO:0007669"/>
    <property type="project" value="UniProtKB-KW"/>
</dbReference>
<dbReference type="RefSeq" id="WP_090740619.1">
    <property type="nucleotide sequence ID" value="NZ_FOBW01000001.1"/>
</dbReference>
<proteinExistence type="predicted"/>
<feature type="transmembrane region" description="Helical" evidence="3">
    <location>
        <begin position="124"/>
        <end position="146"/>
    </location>
</feature>
<evidence type="ECO:0000256" key="3">
    <source>
        <dbReference type="SAM" id="Phobius"/>
    </source>
</evidence>
<keyword evidence="3" id="KW-0812">Transmembrane</keyword>
<feature type="transmembrane region" description="Helical" evidence="3">
    <location>
        <begin position="6"/>
        <end position="23"/>
    </location>
</feature>
<reference evidence="5" key="1">
    <citation type="submission" date="2016-10" db="EMBL/GenBank/DDBJ databases">
        <authorList>
            <person name="Varghese N."/>
            <person name="Submissions S."/>
        </authorList>
    </citation>
    <scope>NUCLEOTIDE SEQUENCE [LARGE SCALE GENOMIC DNA]</scope>
    <source>
        <strain evidence="5">B48,IBRC-M 10115,DSM 25386,CECT 8001</strain>
    </source>
</reference>
<feature type="transmembrane region" description="Helical" evidence="3">
    <location>
        <begin position="52"/>
        <end position="74"/>
    </location>
</feature>
<organism evidence="4 5">
    <name type="scientific">Mesobacillus persicus</name>
    <dbReference type="NCBI Taxonomy" id="930146"/>
    <lineage>
        <taxon>Bacteria</taxon>
        <taxon>Bacillati</taxon>
        <taxon>Bacillota</taxon>
        <taxon>Bacilli</taxon>
        <taxon>Bacillales</taxon>
        <taxon>Bacillaceae</taxon>
        <taxon>Mesobacillus</taxon>
    </lineage>
</organism>
<keyword evidence="2" id="KW-0406">Ion transport</keyword>
<accession>A0A1H7WEW2</accession>
<dbReference type="InterPro" id="IPR038662">
    <property type="entry name" value="ATP_synth_F0_csu_sf"/>
</dbReference>
<name>A0A1H7WEW2_9BACI</name>
<dbReference type="OrthoDB" id="2968238at2"/>
<keyword evidence="3" id="KW-0472">Membrane</keyword>
<protein>
    <submittedName>
        <fullName evidence="4">Uncharacterized protein</fullName>
    </submittedName>
</protein>
<dbReference type="STRING" id="930146.SAMN05192533_101391"/>
<keyword evidence="5" id="KW-1185">Reference proteome</keyword>
<gene>
    <name evidence="4" type="ORF">SAMN05192533_101391</name>
</gene>
<evidence type="ECO:0000313" key="5">
    <source>
        <dbReference type="Proteomes" id="UP000198553"/>
    </source>
</evidence>
<evidence type="ECO:0000313" key="4">
    <source>
        <dbReference type="EMBL" id="SEM20031.1"/>
    </source>
</evidence>
<keyword evidence="1" id="KW-0375">Hydrogen ion transport</keyword>
<dbReference type="Proteomes" id="UP000198553">
    <property type="component" value="Unassembled WGS sequence"/>
</dbReference>
<evidence type="ECO:0000256" key="1">
    <source>
        <dbReference type="ARBA" id="ARBA00022781"/>
    </source>
</evidence>
<dbReference type="Gene3D" id="1.20.20.10">
    <property type="entry name" value="F1F0 ATP synthase subunit C"/>
    <property type="match status" value="2"/>
</dbReference>
<keyword evidence="2" id="KW-0813">Transport</keyword>
<dbReference type="EMBL" id="FOBW01000001">
    <property type="protein sequence ID" value="SEM20031.1"/>
    <property type="molecule type" value="Genomic_DNA"/>
</dbReference>
<dbReference type="AlphaFoldDB" id="A0A1H7WEW2"/>
<sequence length="148" mass="16535">MINPTWLFVLAAVIAVLGILAAFKNFMGKVQQKFESEKSLNMQSLQKEQMQFFFKVALVEAIPILMIVYGFMLIDPTQEQSIAFPIILILAVLGFALLQVLNIRRAVLGYEEPPKELKTIVHTLLFIGIALMSAIPILSIVALLTMTQ</sequence>